<dbReference type="SMART" id="SM00248">
    <property type="entry name" value="ANK"/>
    <property type="match status" value="11"/>
</dbReference>
<organism evidence="4 5">
    <name type="scientific">Cercophora samala</name>
    <dbReference type="NCBI Taxonomy" id="330535"/>
    <lineage>
        <taxon>Eukaryota</taxon>
        <taxon>Fungi</taxon>
        <taxon>Dikarya</taxon>
        <taxon>Ascomycota</taxon>
        <taxon>Pezizomycotina</taxon>
        <taxon>Sordariomycetes</taxon>
        <taxon>Sordariomycetidae</taxon>
        <taxon>Sordariales</taxon>
        <taxon>Lasiosphaeriaceae</taxon>
        <taxon>Cercophora</taxon>
    </lineage>
</organism>
<evidence type="ECO:0000256" key="3">
    <source>
        <dbReference type="PROSITE-ProRule" id="PRU00023"/>
    </source>
</evidence>
<evidence type="ECO:0000313" key="5">
    <source>
        <dbReference type="Proteomes" id="UP001174997"/>
    </source>
</evidence>
<reference evidence="4" key="1">
    <citation type="submission" date="2023-06" db="EMBL/GenBank/DDBJ databases">
        <title>Genome-scale phylogeny and comparative genomics of the fungal order Sordariales.</title>
        <authorList>
            <consortium name="Lawrence Berkeley National Laboratory"/>
            <person name="Hensen N."/>
            <person name="Bonometti L."/>
            <person name="Westerberg I."/>
            <person name="Brannstrom I.O."/>
            <person name="Guillou S."/>
            <person name="Cros-Aarteil S."/>
            <person name="Calhoun S."/>
            <person name="Haridas S."/>
            <person name="Kuo A."/>
            <person name="Mondo S."/>
            <person name="Pangilinan J."/>
            <person name="Riley R."/>
            <person name="Labutti K."/>
            <person name="Andreopoulos B."/>
            <person name="Lipzen A."/>
            <person name="Chen C."/>
            <person name="Yanf M."/>
            <person name="Daum C."/>
            <person name="Ng V."/>
            <person name="Clum A."/>
            <person name="Steindorff A."/>
            <person name="Ohm R."/>
            <person name="Martin F."/>
            <person name="Silar P."/>
            <person name="Natvig D."/>
            <person name="Lalanne C."/>
            <person name="Gautier V."/>
            <person name="Ament-Velasquez S.L."/>
            <person name="Kruys A."/>
            <person name="Hutchinson M.I."/>
            <person name="Powell A.J."/>
            <person name="Barry K."/>
            <person name="Miller A.N."/>
            <person name="Grigoriev I.V."/>
            <person name="Debuchy R."/>
            <person name="Gladieux P."/>
            <person name="Thoren M.H."/>
            <person name="Johannesson H."/>
        </authorList>
    </citation>
    <scope>NUCLEOTIDE SEQUENCE</scope>
    <source>
        <strain evidence="4">CBS 307.81</strain>
    </source>
</reference>
<feature type="repeat" description="ANK" evidence="3">
    <location>
        <begin position="306"/>
        <end position="331"/>
    </location>
</feature>
<evidence type="ECO:0000256" key="1">
    <source>
        <dbReference type="ARBA" id="ARBA00022737"/>
    </source>
</evidence>
<dbReference type="InterPro" id="IPR036770">
    <property type="entry name" value="Ankyrin_rpt-contain_sf"/>
</dbReference>
<proteinExistence type="predicted"/>
<dbReference type="Pfam" id="PF12796">
    <property type="entry name" value="Ank_2"/>
    <property type="match status" value="5"/>
</dbReference>
<feature type="repeat" description="ANK" evidence="3">
    <location>
        <begin position="57"/>
        <end position="80"/>
    </location>
</feature>
<feature type="repeat" description="ANK" evidence="3">
    <location>
        <begin position="169"/>
        <end position="201"/>
    </location>
</feature>
<evidence type="ECO:0000313" key="4">
    <source>
        <dbReference type="EMBL" id="KAK0668609.1"/>
    </source>
</evidence>
<dbReference type="PROSITE" id="PS50088">
    <property type="entry name" value="ANK_REPEAT"/>
    <property type="match status" value="10"/>
</dbReference>
<feature type="repeat" description="ANK" evidence="3">
    <location>
        <begin position="22"/>
        <end position="54"/>
    </location>
</feature>
<keyword evidence="5" id="KW-1185">Reference proteome</keyword>
<dbReference type="SUPFAM" id="SSF48403">
    <property type="entry name" value="Ankyrin repeat"/>
    <property type="match status" value="1"/>
</dbReference>
<feature type="repeat" description="ANK" evidence="3">
    <location>
        <begin position="209"/>
        <end position="238"/>
    </location>
</feature>
<feature type="repeat" description="ANK" evidence="3">
    <location>
        <begin position="273"/>
        <end position="305"/>
    </location>
</feature>
<dbReference type="PANTHER" id="PTHR24198">
    <property type="entry name" value="ANKYRIN REPEAT AND PROTEIN KINASE DOMAIN-CONTAINING PROTEIN"/>
    <property type="match status" value="1"/>
</dbReference>
<dbReference type="Gene3D" id="1.25.40.20">
    <property type="entry name" value="Ankyrin repeat-containing domain"/>
    <property type="match status" value="4"/>
</dbReference>
<dbReference type="Proteomes" id="UP001174997">
    <property type="component" value="Unassembled WGS sequence"/>
</dbReference>
<comment type="caution">
    <text evidence="4">The sequence shown here is derived from an EMBL/GenBank/DDBJ whole genome shotgun (WGS) entry which is preliminary data.</text>
</comment>
<name>A0AA39ZCW6_9PEZI</name>
<dbReference type="EMBL" id="JAULSY010000054">
    <property type="protein sequence ID" value="KAK0668609.1"/>
    <property type="molecule type" value="Genomic_DNA"/>
</dbReference>
<evidence type="ECO:0000256" key="2">
    <source>
        <dbReference type="ARBA" id="ARBA00023043"/>
    </source>
</evidence>
<accession>A0AA39ZCW6</accession>
<sequence length="408" mass="43888">GHTKIVELLLQQNVETNAPTKNGWTLLFGALLRGHVEIVELLLQKNVKTDAPANNNLGFTPLFGASLEGHVEVVKLLLNHWENNQDQEGNSFPILEAETYDCDRHPIHGAARVGQTEIVQLLLEKGAEPDPEDSCGLTPLWSAADNGHDAVVQLLLSAGAEPNVMGLKTSRRPIHHAAQRGHLELVWTLLKHGGSATPESDGFDNAVPSPFTLACDKGNIELLELLLDHGANINYVNEASAIHGLHVAALSGNLEVAQFLLEKDTDVEIRDKDGWTPLMLAIEGDKPDLAEFLIQKNANVNSEANDGGTALLMASQNGNLNLVKVLLKNGAKQLPWKLGGGQTRPLHLAAKHGHLAITKLLLADSPEEINLPDCDGMTPLALASLTNKLGQLAVVGYLLKNNAKVTID</sequence>
<gene>
    <name evidence="4" type="ORF">QBC41DRAFT_393530</name>
</gene>
<dbReference type="PANTHER" id="PTHR24198:SF165">
    <property type="entry name" value="ANKYRIN REPEAT-CONTAINING PROTEIN-RELATED"/>
    <property type="match status" value="1"/>
</dbReference>
<dbReference type="InterPro" id="IPR002110">
    <property type="entry name" value="Ankyrin_rpt"/>
</dbReference>
<keyword evidence="2 3" id="KW-0040">ANK repeat</keyword>
<feature type="repeat" description="ANK" evidence="3">
    <location>
        <begin position="240"/>
        <end position="272"/>
    </location>
</feature>
<dbReference type="AlphaFoldDB" id="A0AA39ZCW6"/>
<protein>
    <submittedName>
        <fullName evidence="4">Ankyrin repeat-containing domain protein</fullName>
    </submittedName>
</protein>
<feature type="repeat" description="ANK" evidence="3">
    <location>
        <begin position="135"/>
        <end position="167"/>
    </location>
</feature>
<feature type="repeat" description="ANK" evidence="3">
    <location>
        <begin position="102"/>
        <end position="134"/>
    </location>
</feature>
<feature type="non-terminal residue" evidence="4">
    <location>
        <position position="1"/>
    </location>
</feature>
<feature type="repeat" description="ANK" evidence="3">
    <location>
        <begin position="375"/>
        <end position="408"/>
    </location>
</feature>
<keyword evidence="1" id="KW-0677">Repeat</keyword>
<dbReference type="PROSITE" id="PS50297">
    <property type="entry name" value="ANK_REP_REGION"/>
    <property type="match status" value="9"/>
</dbReference>
<dbReference type="PRINTS" id="PR01415">
    <property type="entry name" value="ANKYRIN"/>
</dbReference>